<gene>
    <name evidence="7" type="ORF">Zm00014a_005022</name>
</gene>
<dbReference type="GO" id="GO:0006004">
    <property type="term" value="P:fucose metabolic process"/>
    <property type="evidence" value="ECO:0007669"/>
    <property type="project" value="UniProtKB-KW"/>
</dbReference>
<dbReference type="PANTHER" id="PTHR31288:SF5">
    <property type="entry name" value="PROTEIN MANNAN SYNTHESIS-RELATED 1"/>
    <property type="match status" value="1"/>
</dbReference>
<comment type="caution">
    <text evidence="7">The sequence shown here is derived from an EMBL/GenBank/DDBJ whole genome shotgun (WGS) entry which is preliminary data.</text>
</comment>
<keyword evidence="4" id="KW-0294">Fucose metabolism</keyword>
<dbReference type="EMBL" id="NCVQ01000008">
    <property type="protein sequence ID" value="PWZ12629.1"/>
    <property type="molecule type" value="Genomic_DNA"/>
</dbReference>
<name>A0A3L6DVY6_MAIZE</name>
<evidence type="ECO:0000256" key="6">
    <source>
        <dbReference type="ARBA" id="ARBA00030350"/>
    </source>
</evidence>
<dbReference type="AlphaFoldDB" id="A0A3L6DVY6"/>
<dbReference type="Proteomes" id="UP000251960">
    <property type="component" value="Chromosome 7"/>
</dbReference>
<evidence type="ECO:0000256" key="3">
    <source>
        <dbReference type="ARBA" id="ARBA00022679"/>
    </source>
</evidence>
<comment type="similarity">
    <text evidence="1">Belongs to the glycosyltransferase GT106 family.</text>
</comment>
<evidence type="ECO:0000256" key="5">
    <source>
        <dbReference type="ARBA" id="ARBA00023277"/>
    </source>
</evidence>
<reference evidence="7" key="1">
    <citation type="journal article" date="2018" name="Nat. Genet.">
        <title>Extensive intraspecific gene order and gene structural variations between Mo17 and other maize genomes.</title>
        <authorList>
            <person name="Sun S."/>
            <person name="Zhou Y."/>
            <person name="Chen J."/>
            <person name="Shi J."/>
            <person name="Zhao H."/>
            <person name="Zhao H."/>
            <person name="Song W."/>
            <person name="Zhang M."/>
            <person name="Cui Y."/>
            <person name="Dong X."/>
            <person name="Liu H."/>
            <person name="Ma X."/>
            <person name="Jiao Y."/>
            <person name="Wang B."/>
            <person name="Wei X."/>
            <person name="Stein J.C."/>
            <person name="Glaubitz J.C."/>
            <person name="Lu F."/>
            <person name="Yu G."/>
            <person name="Liang C."/>
            <person name="Fengler K."/>
            <person name="Li B."/>
            <person name="Rafalski A."/>
            <person name="Schnable P.S."/>
            <person name="Ware D.H."/>
            <person name="Buckler E.S."/>
            <person name="Lai J."/>
        </authorList>
    </citation>
    <scope>NUCLEOTIDE SEQUENCE [LARGE SCALE GENOMIC DNA]</scope>
    <source>
        <tissue evidence="7">Seedling</tissue>
    </source>
</reference>
<organism evidence="7">
    <name type="scientific">Zea mays</name>
    <name type="common">Maize</name>
    <dbReference type="NCBI Taxonomy" id="4577"/>
    <lineage>
        <taxon>Eukaryota</taxon>
        <taxon>Viridiplantae</taxon>
        <taxon>Streptophyta</taxon>
        <taxon>Embryophyta</taxon>
        <taxon>Tracheophyta</taxon>
        <taxon>Spermatophyta</taxon>
        <taxon>Magnoliopsida</taxon>
        <taxon>Liliopsida</taxon>
        <taxon>Poales</taxon>
        <taxon>Poaceae</taxon>
        <taxon>PACMAD clade</taxon>
        <taxon>Panicoideae</taxon>
        <taxon>Andropogonodae</taxon>
        <taxon>Andropogoneae</taxon>
        <taxon>Tripsacinae</taxon>
        <taxon>Zea</taxon>
    </lineage>
</organism>
<dbReference type="ExpressionAtlas" id="A0A3L6DVY6">
    <property type="expression patterns" value="baseline and differential"/>
</dbReference>
<proteinExistence type="inferred from homology"/>
<dbReference type="InterPro" id="IPR019378">
    <property type="entry name" value="GDP-Fuc_O-FucTrfase"/>
</dbReference>
<dbReference type="Pfam" id="PF10250">
    <property type="entry name" value="O-FucT"/>
    <property type="match status" value="1"/>
</dbReference>
<keyword evidence="3" id="KW-0808">Transferase</keyword>
<evidence type="ECO:0000256" key="2">
    <source>
        <dbReference type="ARBA" id="ARBA00022676"/>
    </source>
</evidence>
<protein>
    <recommendedName>
        <fullName evidence="6">O-fucosyltransferase family protein</fullName>
    </recommendedName>
</protein>
<evidence type="ECO:0000256" key="4">
    <source>
        <dbReference type="ARBA" id="ARBA00023253"/>
    </source>
</evidence>
<dbReference type="GO" id="GO:0016757">
    <property type="term" value="F:glycosyltransferase activity"/>
    <property type="evidence" value="ECO:0007669"/>
    <property type="project" value="UniProtKB-KW"/>
</dbReference>
<evidence type="ECO:0000256" key="1">
    <source>
        <dbReference type="ARBA" id="ARBA00007737"/>
    </source>
</evidence>
<sequence>MAVDPRQVVAGFLTLSMFVMLGNMIKHDHFSPVTEEMGLKATGARSNTMKLDNNAEMNSVDMAGVEDLMDTIEEVKPCWTKPSPKNQPSNGFVTFSLTMGPEYHISQITDAVVVARYLGATFVLPDIRGNELGNKRKFQDMYNVDKFVRSLDGVVEVIDEIPDEVSAKKPAVIRVPNRVTESFIMDTIQPIFKKNKYLRLAVIFSSVSLRPKETSNKDLDATACLAMFSGLELKHEYSEVARKMLDRLQELSKKSDGKVLAIDLRTDLLEKKSCKTTSGARRKGCYNPDEDDIMPAENKGEFLKSSNADLASALDLEICSQSDVFIPAVAGLFYGHVTGKRIASGRTQIIVPSQSSTSTHASDFTSTYISNKNHLAYTCYC</sequence>
<accession>A0A3L6DVY6</accession>
<dbReference type="PANTHER" id="PTHR31288">
    <property type="entry name" value="O-FUCOSYLTRANSFERASE FAMILY PROTEIN"/>
    <property type="match status" value="1"/>
</dbReference>
<keyword evidence="2" id="KW-0328">Glycosyltransferase</keyword>
<keyword evidence="5" id="KW-0119">Carbohydrate metabolism</keyword>
<evidence type="ECO:0000313" key="7">
    <source>
        <dbReference type="EMBL" id="PWZ12629.1"/>
    </source>
</evidence>
<dbReference type="InterPro" id="IPR024709">
    <property type="entry name" value="FucosylTrfase_pln"/>
</dbReference>